<keyword evidence="3" id="KW-1185">Reference proteome</keyword>
<dbReference type="AlphaFoldDB" id="A0A2T7F2T3"/>
<name>A0A2T7F2T3_9POAL</name>
<protein>
    <submittedName>
        <fullName evidence="2">Uncharacterized protein</fullName>
    </submittedName>
</protein>
<accession>A0A2T7F2T3</accession>
<reference evidence="2 3" key="1">
    <citation type="submission" date="2018-04" db="EMBL/GenBank/DDBJ databases">
        <title>WGS assembly of Panicum hallii var. hallii HAL2.</title>
        <authorList>
            <person name="Lovell J."/>
            <person name="Jenkins J."/>
            <person name="Lowry D."/>
            <person name="Mamidi S."/>
            <person name="Sreedasyam A."/>
            <person name="Weng X."/>
            <person name="Barry K."/>
            <person name="Bonette J."/>
            <person name="Campitelli B."/>
            <person name="Daum C."/>
            <person name="Gordon S."/>
            <person name="Gould B."/>
            <person name="Lipzen A."/>
            <person name="MacQueen A."/>
            <person name="Palacio-Mejia J."/>
            <person name="Plott C."/>
            <person name="Shakirov E."/>
            <person name="Shu S."/>
            <person name="Yoshinaga Y."/>
            <person name="Zane M."/>
            <person name="Rokhsar D."/>
            <person name="Grimwood J."/>
            <person name="Schmutz J."/>
            <person name="Juenger T."/>
        </authorList>
    </citation>
    <scope>NUCLEOTIDE SEQUENCE [LARGE SCALE GENOMIC DNA]</scope>
    <source>
        <strain evidence="3">cv. HAL2</strain>
    </source>
</reference>
<evidence type="ECO:0000313" key="3">
    <source>
        <dbReference type="Proteomes" id="UP000244336"/>
    </source>
</evidence>
<dbReference type="OrthoDB" id="10641985at2759"/>
<evidence type="ECO:0000313" key="2">
    <source>
        <dbReference type="EMBL" id="PUZ74377.1"/>
    </source>
</evidence>
<dbReference type="EMBL" id="CM009749">
    <property type="protein sequence ID" value="PUZ74377.1"/>
    <property type="molecule type" value="Genomic_DNA"/>
</dbReference>
<feature type="region of interest" description="Disordered" evidence="1">
    <location>
        <begin position="1"/>
        <end position="32"/>
    </location>
</feature>
<gene>
    <name evidence="2" type="ORF">GQ55_1G060500</name>
</gene>
<dbReference type="Gramene" id="PUZ74377">
    <property type="protein sequence ID" value="PUZ74377"/>
    <property type="gene ID" value="GQ55_1G060500"/>
</dbReference>
<proteinExistence type="predicted"/>
<dbReference type="Proteomes" id="UP000244336">
    <property type="component" value="Chromosome 1"/>
</dbReference>
<organism evidence="2 3">
    <name type="scientific">Panicum hallii var. hallii</name>
    <dbReference type="NCBI Taxonomy" id="1504633"/>
    <lineage>
        <taxon>Eukaryota</taxon>
        <taxon>Viridiplantae</taxon>
        <taxon>Streptophyta</taxon>
        <taxon>Embryophyta</taxon>
        <taxon>Tracheophyta</taxon>
        <taxon>Spermatophyta</taxon>
        <taxon>Magnoliopsida</taxon>
        <taxon>Liliopsida</taxon>
        <taxon>Poales</taxon>
        <taxon>Poaceae</taxon>
        <taxon>PACMAD clade</taxon>
        <taxon>Panicoideae</taxon>
        <taxon>Panicodae</taxon>
        <taxon>Paniceae</taxon>
        <taxon>Panicinae</taxon>
        <taxon>Panicum</taxon>
        <taxon>Panicum sect. Panicum</taxon>
    </lineage>
</organism>
<sequence>MEATRATPYARPLGGGRAVSRPHGRCSPPRRDPWPPVGMAALGWSGAARATAGPCHWAAAVCYACRRESDAQLWWTRTSLRVLGLGRRPRPPLQVFTPSWPPSCVIAAAAPLTAPPVAARRPWPGASCPAAALELRRYSTGHR</sequence>
<evidence type="ECO:0000256" key="1">
    <source>
        <dbReference type="SAM" id="MobiDB-lite"/>
    </source>
</evidence>